<dbReference type="RefSeq" id="WP_151562155.1">
    <property type="nucleotide sequence ID" value="NZ_WBMT01000009.1"/>
</dbReference>
<evidence type="ECO:0000313" key="1">
    <source>
        <dbReference type="EMBL" id="KAB2347375.1"/>
    </source>
</evidence>
<organism evidence="1 2">
    <name type="scientific">Actinomadura rudentiformis</name>
    <dbReference type="NCBI Taxonomy" id="359158"/>
    <lineage>
        <taxon>Bacteria</taxon>
        <taxon>Bacillati</taxon>
        <taxon>Actinomycetota</taxon>
        <taxon>Actinomycetes</taxon>
        <taxon>Streptosporangiales</taxon>
        <taxon>Thermomonosporaceae</taxon>
        <taxon>Actinomadura</taxon>
    </lineage>
</organism>
<sequence>MTNDTPTLPRFLTLGGAIVQLVRHPRPVPIDTGDVMWRCEGCGQRGSDAPWSAGTAESYPVSLDDARQAANEHAGQCRSTPADRDPVFVAAAMAVLASLAGKDFSL</sequence>
<gene>
    <name evidence="1" type="ORF">F8566_20395</name>
</gene>
<dbReference type="AlphaFoldDB" id="A0A6H9YK38"/>
<dbReference type="EMBL" id="WBMT01000009">
    <property type="protein sequence ID" value="KAB2347375.1"/>
    <property type="molecule type" value="Genomic_DNA"/>
</dbReference>
<name>A0A6H9YK38_9ACTN</name>
<protein>
    <submittedName>
        <fullName evidence="1">Uncharacterized protein</fullName>
    </submittedName>
</protein>
<evidence type="ECO:0000313" key="2">
    <source>
        <dbReference type="Proteomes" id="UP000468735"/>
    </source>
</evidence>
<reference evidence="1 2" key="1">
    <citation type="submission" date="2019-09" db="EMBL/GenBank/DDBJ databases">
        <title>Actinomadura physcomitrii sp. nov., a novel actinomycete isolated from moss [Physcomitrium sphaericum (Ludw) Fuernr].</title>
        <authorList>
            <person name="Zhuang X."/>
            <person name="Liu C."/>
        </authorList>
    </citation>
    <scope>NUCLEOTIDE SEQUENCE [LARGE SCALE GENOMIC DNA]</scope>
    <source>
        <strain evidence="1 2">HMC1</strain>
    </source>
</reference>
<comment type="caution">
    <text evidence="1">The sequence shown here is derived from an EMBL/GenBank/DDBJ whole genome shotgun (WGS) entry which is preliminary data.</text>
</comment>
<keyword evidence="2" id="KW-1185">Reference proteome</keyword>
<accession>A0A6H9YK38</accession>
<proteinExistence type="predicted"/>
<dbReference type="Proteomes" id="UP000468735">
    <property type="component" value="Unassembled WGS sequence"/>
</dbReference>